<dbReference type="GO" id="GO:0008973">
    <property type="term" value="F:phosphopentomutase activity"/>
    <property type="evidence" value="ECO:0007669"/>
    <property type="project" value="TreeGrafter"/>
</dbReference>
<feature type="domain" description="Alpha-D-phosphohexomutase alpha/beta/alpha" evidence="17">
    <location>
        <begin position="44"/>
        <end position="180"/>
    </location>
</feature>
<evidence type="ECO:0000256" key="9">
    <source>
        <dbReference type="ARBA" id="ARBA00022723"/>
    </source>
</evidence>
<dbReference type="STRING" id="1471761.B0W44_16640"/>
<dbReference type="Pfam" id="PF02878">
    <property type="entry name" value="PGM_PMM_I"/>
    <property type="match status" value="1"/>
</dbReference>
<keyword evidence="9 15" id="KW-0479">Metal-binding</keyword>
<proteinExistence type="inferred from homology"/>
<sequence>MATSLELYRKWTGFASLDGELKAELEQIRGDEEAIQDRFYKSLEFGTGGMRGIIGAGTNRINVYTVRKATEGLARYLLKQGPHTKAQGVAIAYDCRYKSAEFADEAALVLARNGIKAYVFDGLRPTPELSFAVRELQAAAGIVITASHNPPEYNGYKVYGPDGGQVVPAVADAITAELEQVPDELSIDVMDKREAVERGLYETIGQDIDDAYQRHLKALSLNPDAIREQRDLCIVYTPLHGTGYVPVREGLKNFGFRNVAIVEEQAKPDAAFSTVDSPNPEEHAAFALAMELGKETGADLLMATDPDTDRVGVAVKDETGEYTVLTGNQLGALLLEYILSQRQAQQSLPENGVVLKTIVTSELGRDIASHYGLTTIDTLTGFKFIGEKIKEFHETGEHTFLFGYEESYGYLIGDFARDKDGVQACLMAAEMAAYYKAQGKTLYEQLQHLFKTYGYYREDLVSLTFKGKSGAEKMDAMLDSFRKEAPTDLAGQRVTVAEDYLHRSRKHISSGKETDTGLPKSNVLRYTLADGSWFCIRPSGTEPKVKLYFSVKGISADDAAQKLKALKASVLELTGMAE</sequence>
<dbReference type="AlphaFoldDB" id="A0A1U9KAS8"/>
<evidence type="ECO:0000313" key="20">
    <source>
        <dbReference type="EMBL" id="AQS57132.1"/>
    </source>
</evidence>
<comment type="cofactor">
    <cofactor evidence="2">
        <name>Mg(2+)</name>
        <dbReference type="ChEBI" id="CHEBI:18420"/>
    </cofactor>
</comment>
<keyword evidence="8" id="KW-0597">Phosphoprotein</keyword>
<dbReference type="Gene3D" id="3.40.120.10">
    <property type="entry name" value="Alpha-D-Glucose-1,6-Bisphosphate, subunit A, domain 3"/>
    <property type="match status" value="3"/>
</dbReference>
<dbReference type="InterPro" id="IPR016066">
    <property type="entry name" value="A-D-PHexomutase_CS"/>
</dbReference>
<dbReference type="InterPro" id="IPR005843">
    <property type="entry name" value="A-D-PHexomutase_C"/>
</dbReference>
<dbReference type="SUPFAM" id="SSF55957">
    <property type="entry name" value="Phosphoglucomutase, C-terminal domain"/>
    <property type="match status" value="1"/>
</dbReference>
<dbReference type="Pfam" id="PF02879">
    <property type="entry name" value="PGM_PMM_II"/>
    <property type="match status" value="1"/>
</dbReference>
<keyword evidence="7" id="KW-0313">Glucose metabolism</keyword>
<dbReference type="GO" id="GO:0004614">
    <property type="term" value="F:phosphoglucomutase activity"/>
    <property type="evidence" value="ECO:0007669"/>
    <property type="project" value="UniProtKB-EC"/>
</dbReference>
<dbReference type="PRINTS" id="PR00509">
    <property type="entry name" value="PGMPMM"/>
</dbReference>
<dbReference type="InterPro" id="IPR036900">
    <property type="entry name" value="A-D-PHexomutase_C_sf"/>
</dbReference>
<dbReference type="KEGG" id="ntr:B0W44_16640"/>
<dbReference type="InterPro" id="IPR005844">
    <property type="entry name" value="A-D-PHexomutase_a/b/a-I"/>
</dbReference>
<keyword evidence="11" id="KW-0413">Isomerase</keyword>
<evidence type="ECO:0000259" key="16">
    <source>
        <dbReference type="Pfam" id="PF00408"/>
    </source>
</evidence>
<dbReference type="EC" id="5.4.2.2" evidence="6"/>
<comment type="pathway">
    <text evidence="3">Glycolipid metabolism; diglucosyl-diacylglycerol biosynthesis.</text>
</comment>
<evidence type="ECO:0000259" key="17">
    <source>
        <dbReference type="Pfam" id="PF02878"/>
    </source>
</evidence>
<keyword evidence="10 15" id="KW-0460">Magnesium</keyword>
<evidence type="ECO:0000256" key="1">
    <source>
        <dbReference type="ARBA" id="ARBA00000443"/>
    </source>
</evidence>
<keyword evidence="7" id="KW-0119">Carbohydrate metabolism</keyword>
<evidence type="ECO:0000259" key="19">
    <source>
        <dbReference type="Pfam" id="PF02880"/>
    </source>
</evidence>
<comment type="similarity">
    <text evidence="5 15">Belongs to the phosphohexose mutase family.</text>
</comment>
<evidence type="ECO:0000256" key="12">
    <source>
        <dbReference type="ARBA" id="ARBA00039995"/>
    </source>
</evidence>
<dbReference type="Pfam" id="PF02880">
    <property type="entry name" value="PGM_PMM_III"/>
    <property type="match status" value="1"/>
</dbReference>
<dbReference type="SUPFAM" id="SSF53738">
    <property type="entry name" value="Phosphoglucomutase, first 3 domains"/>
    <property type="match status" value="3"/>
</dbReference>
<evidence type="ECO:0000256" key="4">
    <source>
        <dbReference type="ARBA" id="ARBA00005189"/>
    </source>
</evidence>
<feature type="domain" description="Alpha-D-phosphohexomutase C-terminal" evidence="16">
    <location>
        <begin position="514"/>
        <end position="550"/>
    </location>
</feature>
<dbReference type="GO" id="GO:0006166">
    <property type="term" value="P:purine ribonucleoside salvage"/>
    <property type="evidence" value="ECO:0007669"/>
    <property type="project" value="TreeGrafter"/>
</dbReference>
<dbReference type="InterPro" id="IPR005845">
    <property type="entry name" value="A-D-PHexomutase_a/b/a-II"/>
</dbReference>
<evidence type="ECO:0000256" key="7">
    <source>
        <dbReference type="ARBA" id="ARBA00022526"/>
    </source>
</evidence>
<comment type="catalytic activity">
    <reaction evidence="1">
        <text>alpha-D-glucose 1-phosphate = alpha-D-glucose 6-phosphate</text>
        <dbReference type="Rhea" id="RHEA:23536"/>
        <dbReference type="ChEBI" id="CHEBI:58225"/>
        <dbReference type="ChEBI" id="CHEBI:58601"/>
        <dbReference type="EC" id="5.4.2.2"/>
    </reaction>
</comment>
<dbReference type="GO" id="GO:0006006">
    <property type="term" value="P:glucose metabolic process"/>
    <property type="evidence" value="ECO:0007669"/>
    <property type="project" value="UniProtKB-KW"/>
</dbReference>
<name>A0A1U9KAS8_9BACL</name>
<protein>
    <recommendedName>
        <fullName evidence="12">Phosphoglucomutase</fullName>
        <ecNumber evidence="6">5.4.2.2</ecNumber>
    </recommendedName>
    <alternativeName>
        <fullName evidence="14">Alpha-phosphoglucomutase</fullName>
    </alternativeName>
    <alternativeName>
        <fullName evidence="13">Glucose phosphomutase</fullName>
    </alternativeName>
</protein>
<evidence type="ECO:0000256" key="10">
    <source>
        <dbReference type="ARBA" id="ARBA00022842"/>
    </source>
</evidence>
<dbReference type="InterPro" id="IPR016055">
    <property type="entry name" value="A-D-PHexomutase_a/b/a-I/II/III"/>
</dbReference>
<dbReference type="EMBL" id="CP019699">
    <property type="protein sequence ID" value="AQS57132.1"/>
    <property type="molecule type" value="Genomic_DNA"/>
</dbReference>
<evidence type="ECO:0000256" key="6">
    <source>
        <dbReference type="ARBA" id="ARBA00012728"/>
    </source>
</evidence>
<evidence type="ECO:0000256" key="3">
    <source>
        <dbReference type="ARBA" id="ARBA00005164"/>
    </source>
</evidence>
<feature type="domain" description="Alpha-D-phosphohexomutase alpha/beta/alpha" evidence="19">
    <location>
        <begin position="327"/>
        <end position="453"/>
    </location>
</feature>
<accession>A0A1U9KAS8</accession>
<dbReference type="InterPro" id="IPR005841">
    <property type="entry name" value="Alpha-D-phosphohexomutase_SF"/>
</dbReference>
<dbReference type="InterPro" id="IPR005846">
    <property type="entry name" value="A-D-PHexomutase_a/b/a-III"/>
</dbReference>
<dbReference type="Gene3D" id="3.30.310.50">
    <property type="entry name" value="Alpha-D-phosphohexomutase, C-terminal domain"/>
    <property type="match status" value="1"/>
</dbReference>
<dbReference type="PANTHER" id="PTHR45745:SF1">
    <property type="entry name" value="PHOSPHOGLUCOMUTASE 2B-RELATED"/>
    <property type="match status" value="1"/>
</dbReference>
<keyword evidence="21" id="KW-1185">Reference proteome</keyword>
<dbReference type="OrthoDB" id="9806956at2"/>
<organism evidence="20 21">
    <name type="scientific">Novibacillus thermophilus</name>
    <dbReference type="NCBI Taxonomy" id="1471761"/>
    <lineage>
        <taxon>Bacteria</taxon>
        <taxon>Bacillati</taxon>
        <taxon>Bacillota</taxon>
        <taxon>Bacilli</taxon>
        <taxon>Bacillales</taxon>
        <taxon>Thermoactinomycetaceae</taxon>
        <taxon>Novibacillus</taxon>
    </lineage>
</organism>
<evidence type="ECO:0000259" key="18">
    <source>
        <dbReference type="Pfam" id="PF02879"/>
    </source>
</evidence>
<evidence type="ECO:0000256" key="14">
    <source>
        <dbReference type="ARBA" id="ARBA00041467"/>
    </source>
</evidence>
<dbReference type="PROSITE" id="PS00710">
    <property type="entry name" value="PGM_PMM"/>
    <property type="match status" value="1"/>
</dbReference>
<dbReference type="GO" id="GO:0000287">
    <property type="term" value="F:magnesium ion binding"/>
    <property type="evidence" value="ECO:0007669"/>
    <property type="project" value="InterPro"/>
</dbReference>
<feature type="domain" description="Alpha-D-phosphohexomutase alpha/beta/alpha" evidence="18">
    <location>
        <begin position="211"/>
        <end position="320"/>
    </location>
</feature>
<gene>
    <name evidence="20" type="ORF">B0W44_16640</name>
</gene>
<dbReference type="CDD" id="cd05799">
    <property type="entry name" value="PGM2"/>
    <property type="match status" value="1"/>
</dbReference>
<evidence type="ECO:0000256" key="13">
    <source>
        <dbReference type="ARBA" id="ARBA00041398"/>
    </source>
</evidence>
<evidence type="ECO:0000256" key="11">
    <source>
        <dbReference type="ARBA" id="ARBA00023235"/>
    </source>
</evidence>
<comment type="pathway">
    <text evidence="4">Lipid metabolism.</text>
</comment>
<reference evidence="20 21" key="1">
    <citation type="journal article" date="2015" name="Int. J. Syst. Evol. Microbiol.">
        <title>Novibacillus thermophilus gen. nov., sp. nov., a Gram-staining-negative and moderately thermophilic member of the family Thermoactinomycetaceae.</title>
        <authorList>
            <person name="Yang G."/>
            <person name="Chen J."/>
            <person name="Zhou S."/>
        </authorList>
    </citation>
    <scope>NUCLEOTIDE SEQUENCE [LARGE SCALE GENOMIC DNA]</scope>
    <source>
        <strain evidence="20 21">SG-1</strain>
    </source>
</reference>
<evidence type="ECO:0000256" key="2">
    <source>
        <dbReference type="ARBA" id="ARBA00001946"/>
    </source>
</evidence>
<evidence type="ECO:0000256" key="15">
    <source>
        <dbReference type="RuleBase" id="RU004326"/>
    </source>
</evidence>
<dbReference type="Proteomes" id="UP000188603">
    <property type="component" value="Chromosome"/>
</dbReference>
<dbReference type="RefSeq" id="WP_077720995.1">
    <property type="nucleotide sequence ID" value="NZ_CP019699.1"/>
</dbReference>
<evidence type="ECO:0000313" key="21">
    <source>
        <dbReference type="Proteomes" id="UP000188603"/>
    </source>
</evidence>
<evidence type="ECO:0000256" key="8">
    <source>
        <dbReference type="ARBA" id="ARBA00022553"/>
    </source>
</evidence>
<dbReference type="PANTHER" id="PTHR45745">
    <property type="entry name" value="PHOSPHOMANNOMUTASE 45A"/>
    <property type="match status" value="1"/>
</dbReference>
<dbReference type="Pfam" id="PF00408">
    <property type="entry name" value="PGM_PMM_IV"/>
    <property type="match status" value="1"/>
</dbReference>
<evidence type="ECO:0000256" key="5">
    <source>
        <dbReference type="ARBA" id="ARBA00010231"/>
    </source>
</evidence>